<dbReference type="AlphaFoldDB" id="A0A344LA00"/>
<dbReference type="PROSITE" id="PS51186">
    <property type="entry name" value="GNAT"/>
    <property type="match status" value="1"/>
</dbReference>
<dbReference type="PANTHER" id="PTHR43792:SF1">
    <property type="entry name" value="N-ACETYLTRANSFERASE DOMAIN-CONTAINING PROTEIN"/>
    <property type="match status" value="1"/>
</dbReference>
<dbReference type="Gene3D" id="3.40.630.30">
    <property type="match status" value="1"/>
</dbReference>
<dbReference type="InterPro" id="IPR016181">
    <property type="entry name" value="Acyl_CoA_acyltransferase"/>
</dbReference>
<dbReference type="InterPro" id="IPR051531">
    <property type="entry name" value="N-acetyltransferase"/>
</dbReference>
<dbReference type="GO" id="GO:0016747">
    <property type="term" value="F:acyltransferase activity, transferring groups other than amino-acyl groups"/>
    <property type="evidence" value="ECO:0007669"/>
    <property type="project" value="InterPro"/>
</dbReference>
<evidence type="ECO:0000259" key="1">
    <source>
        <dbReference type="PROSITE" id="PS51186"/>
    </source>
</evidence>
<dbReference type="InterPro" id="IPR000182">
    <property type="entry name" value="GNAT_dom"/>
</dbReference>
<dbReference type="EMBL" id="CP015163">
    <property type="protein sequence ID" value="AXB44874.1"/>
    <property type="molecule type" value="Genomic_DNA"/>
</dbReference>
<evidence type="ECO:0000313" key="3">
    <source>
        <dbReference type="Proteomes" id="UP000250434"/>
    </source>
</evidence>
<dbReference type="Proteomes" id="UP000250434">
    <property type="component" value="Chromosome"/>
</dbReference>
<evidence type="ECO:0000313" key="2">
    <source>
        <dbReference type="EMBL" id="AXB44874.1"/>
    </source>
</evidence>
<proteinExistence type="predicted"/>
<gene>
    <name evidence="2" type="ORF">A4R43_22200</name>
</gene>
<feature type="domain" description="N-acetyltransferase" evidence="1">
    <location>
        <begin position="22"/>
        <end position="177"/>
    </location>
</feature>
<reference evidence="2 3" key="1">
    <citation type="submission" date="2016-04" db="EMBL/GenBank/DDBJ databases">
        <title>Complete genome sequence and analysis of deep-sea sediment isolate, Amycolatopsis sp. WP1.</title>
        <authorList>
            <person name="Wang H."/>
            <person name="Chen S."/>
            <person name="Wu Q."/>
        </authorList>
    </citation>
    <scope>NUCLEOTIDE SEQUENCE [LARGE SCALE GENOMIC DNA]</scope>
    <source>
        <strain evidence="2 3">WP1</strain>
    </source>
</reference>
<dbReference type="KEGG" id="aab:A4R43_22200"/>
<dbReference type="SUPFAM" id="SSF55729">
    <property type="entry name" value="Acyl-CoA N-acyltransferases (Nat)"/>
    <property type="match status" value="1"/>
</dbReference>
<keyword evidence="3" id="KW-1185">Reference proteome</keyword>
<keyword evidence="2" id="KW-0808">Transferase</keyword>
<dbReference type="PANTHER" id="PTHR43792">
    <property type="entry name" value="GNAT FAMILY, PUTATIVE (AFU_ORTHOLOGUE AFUA_3G00765)-RELATED-RELATED"/>
    <property type="match status" value="1"/>
</dbReference>
<accession>A0A344LA00</accession>
<organism evidence="2 3">
    <name type="scientific">Amycolatopsis albispora</name>
    <dbReference type="NCBI Taxonomy" id="1804986"/>
    <lineage>
        <taxon>Bacteria</taxon>
        <taxon>Bacillati</taxon>
        <taxon>Actinomycetota</taxon>
        <taxon>Actinomycetes</taxon>
        <taxon>Pseudonocardiales</taxon>
        <taxon>Pseudonocardiaceae</taxon>
        <taxon>Amycolatopsis</taxon>
    </lineage>
</organism>
<protein>
    <submittedName>
        <fullName evidence="2">Acetyltransferase</fullName>
    </submittedName>
</protein>
<dbReference type="Pfam" id="PF13302">
    <property type="entry name" value="Acetyltransf_3"/>
    <property type="match status" value="1"/>
</dbReference>
<sequence>MSVPGATVASVTKFHAIHTERLILRPLRQDDRADVVRIQSDPATNQFNPDPPDAEQAGKQFEYWLSHWEEHGYGYFAVVEAATGELVGVGGVQSKEMHDEKLLNLYYRFRAESWGKGYATEMASAAVEWAEREIPERPVVISVALINKPSRRVAEKLGFTPYLEEDYHGLRSTHYRR</sequence>
<name>A0A344LA00_9PSEU</name>